<keyword evidence="6" id="KW-0677">Repeat</keyword>
<evidence type="ECO:0000313" key="11">
    <source>
        <dbReference type="Proteomes" id="UP000189513"/>
    </source>
</evidence>
<evidence type="ECO:0000259" key="8">
    <source>
        <dbReference type="Pfam" id="PF00432"/>
    </source>
</evidence>
<dbReference type="InterPro" id="IPR001330">
    <property type="entry name" value="Prenyltrans"/>
</dbReference>
<dbReference type="AlphaFoldDB" id="A0A061AVX9"/>
<comment type="cofactor">
    <cofactor evidence="1">
        <name>Zn(2+)</name>
        <dbReference type="ChEBI" id="CHEBI:29105"/>
    </cofactor>
</comment>
<dbReference type="GO" id="GO:0005953">
    <property type="term" value="C:CAAX-protein geranylgeranyltransferase complex"/>
    <property type="evidence" value="ECO:0007669"/>
    <property type="project" value="TreeGrafter"/>
</dbReference>
<dbReference type="VEuPathDB" id="FungiDB:BON22_0009"/>
<dbReference type="PANTHER" id="PTHR11774">
    <property type="entry name" value="GERANYLGERANYL TRANSFERASE TYPE BETA SUBUNIT"/>
    <property type="match status" value="1"/>
</dbReference>
<evidence type="ECO:0000256" key="6">
    <source>
        <dbReference type="ARBA" id="ARBA00022737"/>
    </source>
</evidence>
<gene>
    <name evidence="10" type="ORF">BON22_0009</name>
    <name evidence="9" type="ORF">CYFA0S_02e07712g</name>
</gene>
<dbReference type="Pfam" id="PF00432">
    <property type="entry name" value="Prenyltrans"/>
    <property type="match status" value="1"/>
</dbReference>
<reference evidence="11" key="2">
    <citation type="journal article" date="2017" name="Genome Announc.">
        <title>Genome sequences of Cyberlindnera fabianii 65, Pichia kudriavzevii 129, and Saccharomyces cerevisiae 131 isolated from fermented masau fruits in Zimbabwe.</title>
        <authorList>
            <person name="van Rijswijck I.M.H."/>
            <person name="Derks M.F.L."/>
            <person name="Abee T."/>
            <person name="de Ridder D."/>
            <person name="Smid E.J."/>
        </authorList>
    </citation>
    <scope>NUCLEOTIDE SEQUENCE [LARGE SCALE GENOMIC DNA]</scope>
    <source>
        <strain evidence="11">65</strain>
    </source>
</reference>
<reference evidence="10" key="3">
    <citation type="submission" date="2017-01" db="EMBL/GenBank/DDBJ databases">
        <authorList>
            <person name="Mah S.A."/>
            <person name="Swanson W.J."/>
            <person name="Moy G.W."/>
            <person name="Vacquier V.D."/>
        </authorList>
    </citation>
    <scope>NUCLEOTIDE SEQUENCE [LARGE SCALE GENOMIC DNA]</scope>
    <source>
        <strain evidence="10">65</strain>
    </source>
</reference>
<evidence type="ECO:0000313" key="9">
    <source>
        <dbReference type="EMBL" id="CDR38877.1"/>
    </source>
</evidence>
<dbReference type="PANTHER" id="PTHR11774:SF4">
    <property type="entry name" value="GERANYLGERANYL TRANSFERASE TYPE-1 SUBUNIT BETA"/>
    <property type="match status" value="1"/>
</dbReference>
<evidence type="ECO:0000256" key="3">
    <source>
        <dbReference type="ARBA" id="ARBA00022602"/>
    </source>
</evidence>
<dbReference type="Proteomes" id="UP000189513">
    <property type="component" value="Unassembled WGS sequence"/>
</dbReference>
<feature type="domain" description="Prenyltransferase alpha-alpha toroid" evidence="8">
    <location>
        <begin position="6"/>
        <end position="343"/>
    </location>
</feature>
<keyword evidence="4 10" id="KW-0808">Transferase</keyword>
<dbReference type="InterPro" id="IPR008930">
    <property type="entry name" value="Terpenoid_cyclase/PrenylTrfase"/>
</dbReference>
<organism evidence="9">
    <name type="scientific">Cyberlindnera fabianii</name>
    <name type="common">Yeast</name>
    <name type="synonym">Hansenula fabianii</name>
    <dbReference type="NCBI Taxonomy" id="36022"/>
    <lineage>
        <taxon>Eukaryota</taxon>
        <taxon>Fungi</taxon>
        <taxon>Dikarya</taxon>
        <taxon>Ascomycota</taxon>
        <taxon>Saccharomycotina</taxon>
        <taxon>Saccharomycetes</taxon>
        <taxon>Phaffomycetales</taxon>
        <taxon>Phaffomycetaceae</taxon>
        <taxon>Cyberlindnera</taxon>
    </lineage>
</organism>
<dbReference type="Gene3D" id="1.50.10.20">
    <property type="match status" value="1"/>
</dbReference>
<sequence length="353" mass="39871">MNTEELLIQRHKKYFNLTLGLLPAHIQKEDSNKLLLVYCSLGGLSLLGYEFRDTERTDYIDFIYSHLVSTGEGFRGSSTHQLPEKSVGYRYDPPTIANTYSALCCLAMLSDKFWLRLNKQKIMNWVVRCQRPDGSFASLLDLDGKPYGDGDLRQCYMALAIRRMLRYQDDANDIDLDNCESYIRASAVYDGGLGSYESHAGYTFCGLAALNLIGRIVPDEWEQTIDWLAHRQIGYSEYNRELLEYEFCDANDQGGHNGRDNKFGDTCYSFWVTGSLSLLGRESIVDAPQLTNYLLGMTQNTIVGGFAKTEEDNPDPYHSFLALCALSLIGHPNLKQLDPTLVITKSATNFIDS</sequence>
<keyword evidence="7" id="KW-0862">Zinc</keyword>
<dbReference type="EMBL" id="MPUK01000001">
    <property type="protein sequence ID" value="ONH69302.1"/>
    <property type="molecule type" value="Genomic_DNA"/>
</dbReference>
<evidence type="ECO:0000313" key="10">
    <source>
        <dbReference type="EMBL" id="ONH69302.1"/>
    </source>
</evidence>
<reference evidence="9" key="1">
    <citation type="journal article" date="2014" name="Genome Announc.">
        <title>Genome sequence of the yeast Cyberlindnera fabianii (Hansenula fabianii).</title>
        <authorList>
            <person name="Freel K.C."/>
            <person name="Sarilar V."/>
            <person name="Neuveglise C."/>
            <person name="Devillers H."/>
            <person name="Friedrich A."/>
            <person name="Schacherer J."/>
        </authorList>
    </citation>
    <scope>NUCLEOTIDE SEQUENCE</scope>
    <source>
        <strain evidence="9">YJS4271</strain>
    </source>
</reference>
<comment type="similarity">
    <text evidence="2">Belongs to the protein prenyltransferase subunit beta family.</text>
</comment>
<evidence type="ECO:0000256" key="7">
    <source>
        <dbReference type="ARBA" id="ARBA00022833"/>
    </source>
</evidence>
<dbReference type="STRING" id="36022.A0A061AVX9"/>
<keyword evidence="5" id="KW-0479">Metal-binding</keyword>
<dbReference type="GO" id="GO:0046872">
    <property type="term" value="F:metal ion binding"/>
    <property type="evidence" value="ECO:0007669"/>
    <property type="project" value="UniProtKB-KW"/>
</dbReference>
<dbReference type="InterPro" id="IPR045089">
    <property type="entry name" value="PGGT1B-like"/>
</dbReference>
<keyword evidence="3" id="KW-0637">Prenyltransferase</keyword>
<name>A0A061AVX9_CYBFA</name>
<accession>A0A061AVX9</accession>
<evidence type="ECO:0000256" key="2">
    <source>
        <dbReference type="ARBA" id="ARBA00010497"/>
    </source>
</evidence>
<dbReference type="OrthoDB" id="24893at2759"/>
<evidence type="ECO:0000256" key="5">
    <source>
        <dbReference type="ARBA" id="ARBA00022723"/>
    </source>
</evidence>
<evidence type="ECO:0000256" key="4">
    <source>
        <dbReference type="ARBA" id="ARBA00022679"/>
    </source>
</evidence>
<protein>
    <submittedName>
        <fullName evidence="9">CYFA0S02e07712g1_1</fullName>
    </submittedName>
    <submittedName>
        <fullName evidence="10">Geranylgeranyl transferase type-1 subunit beta</fullName>
    </submittedName>
</protein>
<evidence type="ECO:0000256" key="1">
    <source>
        <dbReference type="ARBA" id="ARBA00001947"/>
    </source>
</evidence>
<dbReference type="EMBL" id="LK052887">
    <property type="protein sequence ID" value="CDR38877.1"/>
    <property type="molecule type" value="Genomic_DNA"/>
</dbReference>
<dbReference type="GO" id="GO:0004662">
    <property type="term" value="F:CAAX-protein geranylgeranyltransferase activity"/>
    <property type="evidence" value="ECO:0007669"/>
    <property type="project" value="TreeGrafter"/>
</dbReference>
<proteinExistence type="inferred from homology"/>
<dbReference type="OMA" id="CHKTFLP"/>
<keyword evidence="11" id="KW-1185">Reference proteome</keyword>
<dbReference type="SUPFAM" id="SSF48239">
    <property type="entry name" value="Terpenoid cyclases/Protein prenyltransferases"/>
    <property type="match status" value="1"/>
</dbReference>